<reference evidence="1" key="1">
    <citation type="submission" date="2014-11" db="EMBL/GenBank/DDBJ databases">
        <authorList>
            <person name="Amaro Gonzalez C."/>
        </authorList>
    </citation>
    <scope>NUCLEOTIDE SEQUENCE</scope>
</reference>
<accession>A0A0E9RRT6</accession>
<dbReference type="EMBL" id="GBXM01076691">
    <property type="protein sequence ID" value="JAH31886.1"/>
    <property type="molecule type" value="Transcribed_RNA"/>
</dbReference>
<evidence type="ECO:0000313" key="1">
    <source>
        <dbReference type="EMBL" id="JAH31886.1"/>
    </source>
</evidence>
<name>A0A0E9RRT6_ANGAN</name>
<sequence length="25" mass="3004">MKYQTGIEELWGGNRLEFMLVTKKM</sequence>
<reference evidence="1" key="2">
    <citation type="journal article" date="2015" name="Fish Shellfish Immunol.">
        <title>Early steps in the European eel (Anguilla anguilla)-Vibrio vulnificus interaction in the gills: Role of the RtxA13 toxin.</title>
        <authorList>
            <person name="Callol A."/>
            <person name="Pajuelo D."/>
            <person name="Ebbesson L."/>
            <person name="Teles M."/>
            <person name="MacKenzie S."/>
            <person name="Amaro C."/>
        </authorList>
    </citation>
    <scope>NUCLEOTIDE SEQUENCE</scope>
</reference>
<protein>
    <submittedName>
        <fullName evidence="1">Uncharacterized protein</fullName>
    </submittedName>
</protein>
<proteinExistence type="predicted"/>
<organism evidence="1">
    <name type="scientific">Anguilla anguilla</name>
    <name type="common">European freshwater eel</name>
    <name type="synonym">Muraena anguilla</name>
    <dbReference type="NCBI Taxonomy" id="7936"/>
    <lineage>
        <taxon>Eukaryota</taxon>
        <taxon>Metazoa</taxon>
        <taxon>Chordata</taxon>
        <taxon>Craniata</taxon>
        <taxon>Vertebrata</taxon>
        <taxon>Euteleostomi</taxon>
        <taxon>Actinopterygii</taxon>
        <taxon>Neopterygii</taxon>
        <taxon>Teleostei</taxon>
        <taxon>Anguilliformes</taxon>
        <taxon>Anguillidae</taxon>
        <taxon>Anguilla</taxon>
    </lineage>
</organism>
<dbReference type="AlphaFoldDB" id="A0A0E9RRT6"/>